<dbReference type="Gene3D" id="1.10.287.850">
    <property type="entry name" value="HP0062-like domain"/>
    <property type="match status" value="1"/>
</dbReference>
<dbReference type="EMBL" id="UPHP01000134">
    <property type="protein sequence ID" value="VBA43401.1"/>
    <property type="molecule type" value="Genomic_DNA"/>
</dbReference>
<dbReference type="OrthoDB" id="4743014at2"/>
<dbReference type="InterPro" id="IPR038332">
    <property type="entry name" value="PPE_sf"/>
</dbReference>
<keyword evidence="3" id="KW-1185">Reference proteome</keyword>
<reference evidence="2 3" key="1">
    <citation type="submission" date="2018-09" db="EMBL/GenBank/DDBJ databases">
        <authorList>
            <person name="Tagini F."/>
        </authorList>
    </citation>
    <scope>NUCLEOTIDE SEQUENCE [LARGE SCALE GENOMIC DNA]</scope>
    <source>
        <strain evidence="2 3">MK136</strain>
    </source>
</reference>
<dbReference type="InterPro" id="IPR000084">
    <property type="entry name" value="PE-PGRS_N"/>
</dbReference>
<sequence>MSILTTEPEMLGAAAANLRDLGSTMLSRNAAAAAATMNVTPPAADEVSMLTAMHFAAHAAAFQQVFSDAMKIHEAFVSAMAACADLYKEGERTNMVGLA</sequence>
<evidence type="ECO:0000259" key="1">
    <source>
        <dbReference type="Pfam" id="PF00934"/>
    </source>
</evidence>
<dbReference type="Pfam" id="PF00934">
    <property type="entry name" value="PE"/>
    <property type="match status" value="1"/>
</dbReference>
<dbReference type="SUPFAM" id="SSF140459">
    <property type="entry name" value="PE/PPE dimer-like"/>
    <property type="match status" value="1"/>
</dbReference>
<feature type="domain" description="PE" evidence="1">
    <location>
        <begin position="4"/>
        <end position="94"/>
    </location>
</feature>
<dbReference type="Proteomes" id="UP000273307">
    <property type="component" value="Unassembled WGS sequence"/>
</dbReference>
<organism evidence="2 3">
    <name type="scientific">Mycobacterium attenuatum</name>
    <dbReference type="NCBI Taxonomy" id="2341086"/>
    <lineage>
        <taxon>Bacteria</taxon>
        <taxon>Bacillati</taxon>
        <taxon>Actinomycetota</taxon>
        <taxon>Actinomycetes</taxon>
        <taxon>Mycobacteriales</taxon>
        <taxon>Mycobacteriaceae</taxon>
        <taxon>Mycobacterium</taxon>
    </lineage>
</organism>
<evidence type="ECO:0000313" key="2">
    <source>
        <dbReference type="EMBL" id="VBA43401.1"/>
    </source>
</evidence>
<proteinExistence type="predicted"/>
<evidence type="ECO:0000313" key="3">
    <source>
        <dbReference type="Proteomes" id="UP000273307"/>
    </source>
</evidence>
<protein>
    <submittedName>
        <fullName evidence="2">PE family protein PE13</fullName>
    </submittedName>
</protein>
<dbReference type="AlphaFoldDB" id="A0A498QDL8"/>
<gene>
    <name evidence="2" type="ORF">LAUMK136_05075</name>
</gene>
<accession>A0A498QDL8</accession>
<name>A0A498QDL8_9MYCO</name>